<dbReference type="SMART" id="SM00219">
    <property type="entry name" value="TyrKc"/>
    <property type="match status" value="1"/>
</dbReference>
<dbReference type="Gene3D" id="4.10.680.10">
    <property type="entry name" value="Cdc42-like binding domain"/>
    <property type="match status" value="1"/>
</dbReference>
<dbReference type="CTD" id="8711"/>
<evidence type="ECO:0000256" key="11">
    <source>
        <dbReference type="PROSITE-ProRule" id="PRU10141"/>
    </source>
</evidence>
<dbReference type="Pfam" id="PF22931">
    <property type="entry name" value="SAM_TNK"/>
    <property type="match status" value="1"/>
</dbReference>
<feature type="compositionally biased region" description="Low complexity" evidence="12">
    <location>
        <begin position="92"/>
        <end position="106"/>
    </location>
</feature>
<evidence type="ECO:0000256" key="2">
    <source>
        <dbReference type="ARBA" id="ARBA00011903"/>
    </source>
</evidence>
<dbReference type="Gene3D" id="1.10.510.10">
    <property type="entry name" value="Transferase(Phosphotransferase) domain 1"/>
    <property type="match status" value="1"/>
</dbReference>
<evidence type="ECO:0000313" key="14">
    <source>
        <dbReference type="Ensembl" id="ENSOANP00000044594.1"/>
    </source>
</evidence>
<dbReference type="InterPro" id="IPR015116">
    <property type="entry name" value="Cdc42-bd-like"/>
</dbReference>
<dbReference type="Gene3D" id="2.30.30.40">
    <property type="entry name" value="SH3 Domains"/>
    <property type="match status" value="1"/>
</dbReference>
<dbReference type="PRINTS" id="PR00109">
    <property type="entry name" value="TYRKINASE"/>
</dbReference>
<dbReference type="CDD" id="cd09539">
    <property type="entry name" value="SAM_TNK-like"/>
    <property type="match status" value="1"/>
</dbReference>
<dbReference type="InterPro" id="IPR017441">
    <property type="entry name" value="Protein_kinase_ATP_BS"/>
</dbReference>
<evidence type="ECO:0000259" key="13">
    <source>
        <dbReference type="PROSITE" id="PS50011"/>
    </source>
</evidence>
<dbReference type="AlphaFoldDB" id="A0A6I8NTJ2"/>
<dbReference type="PROSITE" id="PS00107">
    <property type="entry name" value="PROTEIN_KINASE_ATP"/>
    <property type="match status" value="1"/>
</dbReference>
<evidence type="ECO:0000256" key="3">
    <source>
        <dbReference type="ARBA" id="ARBA00022443"/>
    </source>
</evidence>
<dbReference type="InterPro" id="IPR020635">
    <property type="entry name" value="Tyr_kinase_cat_dom"/>
</dbReference>
<dbReference type="EC" id="2.7.10.2" evidence="2"/>
<dbReference type="InterPro" id="IPR055175">
    <property type="entry name" value="ACK/TNK-like_SAM"/>
</dbReference>
<dbReference type="PROSITE" id="PS50011">
    <property type="entry name" value="PROTEIN_KINASE_DOM"/>
    <property type="match status" value="1"/>
</dbReference>
<dbReference type="GO" id="GO:0004715">
    <property type="term" value="F:non-membrane spanning protein tyrosine kinase activity"/>
    <property type="evidence" value="ECO:0007669"/>
    <property type="project" value="UniProtKB-EC"/>
</dbReference>
<dbReference type="InterPro" id="IPR037085">
    <property type="entry name" value="Cdc42-bd-like_dom_sf"/>
</dbReference>
<feature type="binding site" evidence="11">
    <location>
        <position position="151"/>
    </location>
    <ligand>
        <name>ATP</name>
        <dbReference type="ChEBI" id="CHEBI:30616"/>
    </ligand>
</feature>
<dbReference type="SUPFAM" id="SSF56112">
    <property type="entry name" value="Protein kinase-like (PK-like)"/>
    <property type="match status" value="1"/>
</dbReference>
<reference evidence="14 15" key="1">
    <citation type="journal article" date="2008" name="Nature">
        <title>Genome analysis of the platypus reveals unique signatures of evolution.</title>
        <authorList>
            <person name="Warren W.C."/>
            <person name="Hillier L.W."/>
            <person name="Marshall Graves J.A."/>
            <person name="Birney E."/>
            <person name="Ponting C.P."/>
            <person name="Grutzner F."/>
            <person name="Belov K."/>
            <person name="Miller W."/>
            <person name="Clarke L."/>
            <person name="Chinwalla A.T."/>
            <person name="Yang S.P."/>
            <person name="Heger A."/>
            <person name="Locke D.P."/>
            <person name="Miethke P."/>
            <person name="Waters P.D."/>
            <person name="Veyrunes F."/>
            <person name="Fulton L."/>
            <person name="Fulton B."/>
            <person name="Graves T."/>
            <person name="Wallis J."/>
            <person name="Puente X.S."/>
            <person name="Lopez-Otin C."/>
            <person name="Ordonez G.R."/>
            <person name="Eichler E.E."/>
            <person name="Chen L."/>
            <person name="Cheng Z."/>
            <person name="Deakin J.E."/>
            <person name="Alsop A."/>
            <person name="Thompson K."/>
            <person name="Kirby P."/>
            <person name="Papenfuss A.T."/>
            <person name="Wakefield M.J."/>
            <person name="Olender T."/>
            <person name="Lancet D."/>
            <person name="Huttley G.A."/>
            <person name="Smit A.F."/>
            <person name="Pask A."/>
            <person name="Temple-Smith P."/>
            <person name="Batzer M.A."/>
            <person name="Walker J.A."/>
            <person name="Konkel M.K."/>
            <person name="Harris R.S."/>
            <person name="Whittington C.M."/>
            <person name="Wong E.S."/>
            <person name="Gemmell N.J."/>
            <person name="Buschiazzo E."/>
            <person name="Vargas Jentzsch I.M."/>
            <person name="Merkel A."/>
            <person name="Schmitz J."/>
            <person name="Zemann A."/>
            <person name="Churakov G."/>
            <person name="Kriegs J.O."/>
            <person name="Brosius J."/>
            <person name="Murchison E.P."/>
            <person name="Sachidanandam R."/>
            <person name="Smith C."/>
            <person name="Hannon G.J."/>
            <person name="Tsend-Ayush E."/>
            <person name="McMillan D."/>
            <person name="Attenborough R."/>
            <person name="Rens W."/>
            <person name="Ferguson-Smith M."/>
            <person name="Lefevre C.M."/>
            <person name="Sharp J.A."/>
            <person name="Nicholas K.R."/>
            <person name="Ray D.A."/>
            <person name="Kube M."/>
            <person name="Reinhardt R."/>
            <person name="Pringle T.H."/>
            <person name="Taylor J."/>
            <person name="Jones R.C."/>
            <person name="Nixon B."/>
            <person name="Dacheux J.L."/>
            <person name="Niwa H."/>
            <person name="Sekita Y."/>
            <person name="Huang X."/>
            <person name="Stark A."/>
            <person name="Kheradpour P."/>
            <person name="Kellis M."/>
            <person name="Flicek P."/>
            <person name="Chen Y."/>
            <person name="Webber C."/>
            <person name="Hardison R."/>
            <person name="Nelson J."/>
            <person name="Hallsworth-Pepin K."/>
            <person name="Delehaunty K."/>
            <person name="Markovic C."/>
            <person name="Minx P."/>
            <person name="Feng Y."/>
            <person name="Kremitzki C."/>
            <person name="Mitreva M."/>
            <person name="Glasscock J."/>
            <person name="Wylie T."/>
            <person name="Wohldmann P."/>
            <person name="Thiru P."/>
            <person name="Nhan M.N."/>
            <person name="Pohl C.S."/>
            <person name="Smith S.M."/>
            <person name="Hou S."/>
            <person name="Nefedov M."/>
            <person name="de Jong P.J."/>
            <person name="Renfree M.B."/>
            <person name="Mardis E.R."/>
            <person name="Wilson R.K."/>
        </authorList>
    </citation>
    <scope>NUCLEOTIDE SEQUENCE [LARGE SCALE GENOMIC DNA]</scope>
    <source>
        <strain evidence="14 15">Glennie</strain>
    </source>
</reference>
<comment type="catalytic activity">
    <reaction evidence="10">
        <text>L-threonyl-[protein] + ATP = O-phospho-L-threonyl-[protein] + ADP + H(+)</text>
        <dbReference type="Rhea" id="RHEA:46608"/>
        <dbReference type="Rhea" id="RHEA-COMP:11060"/>
        <dbReference type="Rhea" id="RHEA-COMP:11605"/>
        <dbReference type="ChEBI" id="CHEBI:15378"/>
        <dbReference type="ChEBI" id="CHEBI:30013"/>
        <dbReference type="ChEBI" id="CHEBI:30616"/>
        <dbReference type="ChEBI" id="CHEBI:61977"/>
        <dbReference type="ChEBI" id="CHEBI:456216"/>
        <dbReference type="EC" id="2.7.11.1"/>
    </reaction>
</comment>
<evidence type="ECO:0000256" key="1">
    <source>
        <dbReference type="ARBA" id="ARBA00004496"/>
    </source>
</evidence>
<dbReference type="InterPro" id="IPR049587">
    <property type="entry name" value="TNK-like_SAM"/>
</dbReference>
<dbReference type="InterPro" id="IPR001245">
    <property type="entry name" value="Ser-Thr/Tyr_kinase_cat_dom"/>
</dbReference>
<evidence type="ECO:0000256" key="12">
    <source>
        <dbReference type="SAM" id="MobiDB-lite"/>
    </source>
</evidence>
<dbReference type="InterPro" id="IPR008266">
    <property type="entry name" value="Tyr_kinase_AS"/>
</dbReference>
<dbReference type="PROSITE" id="PS00109">
    <property type="entry name" value="PROTEIN_KINASE_TYR"/>
    <property type="match status" value="1"/>
</dbReference>
<dbReference type="GO" id="GO:0005524">
    <property type="term" value="F:ATP binding"/>
    <property type="evidence" value="ECO:0007669"/>
    <property type="project" value="UniProtKB-UniRule"/>
</dbReference>
<keyword evidence="5" id="KW-0808">Transferase</keyword>
<evidence type="ECO:0000256" key="5">
    <source>
        <dbReference type="ARBA" id="ARBA00022679"/>
    </source>
</evidence>
<dbReference type="GO" id="GO:0004674">
    <property type="term" value="F:protein serine/threonine kinase activity"/>
    <property type="evidence" value="ECO:0007669"/>
    <property type="project" value="UniProtKB-EC"/>
</dbReference>
<dbReference type="Bgee" id="ENSOANG00000042604">
    <property type="expression patterns" value="Expressed in adult mammalian kidney and 8 other cell types or tissues"/>
</dbReference>
<keyword evidence="4" id="KW-0963">Cytoplasm</keyword>
<dbReference type="GO" id="GO:0005737">
    <property type="term" value="C:cytoplasm"/>
    <property type="evidence" value="ECO:0007669"/>
    <property type="project" value="UniProtKB-SubCell"/>
</dbReference>
<name>A0A6I8NTJ2_ORNAN</name>
<evidence type="ECO:0000256" key="10">
    <source>
        <dbReference type="ARBA" id="ARBA00047899"/>
    </source>
</evidence>
<organism evidence="14 15">
    <name type="scientific">Ornithorhynchus anatinus</name>
    <name type="common">Duckbill platypus</name>
    <dbReference type="NCBI Taxonomy" id="9258"/>
    <lineage>
        <taxon>Eukaryota</taxon>
        <taxon>Metazoa</taxon>
        <taxon>Chordata</taxon>
        <taxon>Craniata</taxon>
        <taxon>Vertebrata</taxon>
        <taxon>Euteleostomi</taxon>
        <taxon>Mammalia</taxon>
        <taxon>Monotremata</taxon>
        <taxon>Ornithorhynchidae</taxon>
        <taxon>Ornithorhynchus</taxon>
    </lineage>
</organism>
<keyword evidence="7" id="KW-0418">Kinase</keyword>
<keyword evidence="15" id="KW-1185">Reference proteome</keyword>
<proteinExistence type="predicted"/>
<dbReference type="Pfam" id="PF07714">
    <property type="entry name" value="PK_Tyr_Ser-Thr"/>
    <property type="match status" value="1"/>
</dbReference>
<evidence type="ECO:0000256" key="7">
    <source>
        <dbReference type="ARBA" id="ARBA00022777"/>
    </source>
</evidence>
<evidence type="ECO:0000313" key="15">
    <source>
        <dbReference type="Proteomes" id="UP000002279"/>
    </source>
</evidence>
<dbReference type="OrthoDB" id="635774at2759"/>
<reference evidence="14" key="3">
    <citation type="submission" date="2025-09" db="UniProtKB">
        <authorList>
            <consortium name="Ensembl"/>
        </authorList>
    </citation>
    <scope>IDENTIFICATION</scope>
    <source>
        <strain evidence="14">Glennie</strain>
    </source>
</reference>
<dbReference type="Gene3D" id="3.30.200.20">
    <property type="entry name" value="Phosphorylase Kinase, domain 1"/>
    <property type="match status" value="1"/>
</dbReference>
<sequence>MPHETGGPWLLEFLRSLQLDQFYVPIRDQLNVTRAEHFDFVQPSDLDGIGMGKPAQRRLAEAVKRQRPGLKPKNWVYKILGARGSEPKEGEGSSPESVLSPPSSEPDGALKCLIPEQDVRLGEQLGAGCFGVVHRAIWTLPGGKTVPVAVKSLRSGATVAAGGAGGPALGDFLQEVTVMLGLDHPHLLRLYGVVLGTQLHMVMELAPLGSLESCLLAPSPMPLPLLCLFLRQLVDAMSYLEGRGLVHRDLATRNLLLAAPDVLKVADFGLVRHLGGPGGRYIMGGPRPIPYAWCAPESLRLGAFSSASDVWMFGVTLWEMFSGGREPWAGLSAHQILQRLERDRLRLERPQLCPRGLYGLARRCWASVPADRPTFRQLDGLLREAWPPEVRCVREPNEPGALRMEPGDLITVIDGSPDLPIWRGQNGRTLKSGPFPAAAVSPVQAGAPGPGPAAPRISLPIRGTFQHTAHGDHRLLERSWASHERMEDRGRARLREAAVGRAGGMPLHQMKGLSKSLESVLSSDPVPTRARRSPPDARRMSAVPLGGLASPPRGLAAFLSQAPRERVRPKQDPGPSDRPPDPWAPPGGSRAPAAIPNAGARPDLELLRKIKEVETSVHGVTRQECQEALRATGGAVPAAIQNLKVEQLFHLSNHSRNYCRRVLERNQWDLSAASRYILAHP</sequence>
<dbReference type="InterPro" id="IPR036028">
    <property type="entry name" value="SH3-like_dom_sf"/>
</dbReference>
<keyword evidence="3" id="KW-0728">SH3 domain</keyword>
<comment type="subcellular location">
    <subcellularLocation>
        <location evidence="1">Cytoplasm</location>
    </subcellularLocation>
</comment>
<dbReference type="InterPro" id="IPR011009">
    <property type="entry name" value="Kinase-like_dom_sf"/>
</dbReference>
<dbReference type="Pfam" id="PF09027">
    <property type="entry name" value="GTPase_binding"/>
    <property type="match status" value="1"/>
</dbReference>
<evidence type="ECO:0000256" key="6">
    <source>
        <dbReference type="ARBA" id="ARBA00022741"/>
    </source>
</evidence>
<dbReference type="Ensembl" id="ENSOANT00000076584.1">
    <property type="protein sequence ID" value="ENSOANP00000044594.1"/>
    <property type="gene ID" value="ENSOANG00000042604.1"/>
</dbReference>
<keyword evidence="9" id="KW-0829">Tyrosine-protein kinase</keyword>
<dbReference type="GeneID" id="103167230"/>
<dbReference type="FunCoup" id="A0A6I8NTJ2">
    <property type="interactions" value="397"/>
</dbReference>
<dbReference type="GeneTree" id="ENSGT00940000162159"/>
<feature type="region of interest" description="Disordered" evidence="12">
    <location>
        <begin position="500"/>
        <end position="597"/>
    </location>
</feature>
<keyword evidence="6 11" id="KW-0547">Nucleotide-binding</keyword>
<dbReference type="Proteomes" id="UP000002279">
    <property type="component" value="Chromosome X5"/>
</dbReference>
<keyword evidence="8 11" id="KW-0067">ATP-binding</keyword>
<gene>
    <name evidence="14" type="primary">TNK1</name>
</gene>
<dbReference type="InParanoid" id="A0A6I8NTJ2"/>
<dbReference type="RefSeq" id="XP_028912039.1">
    <property type="nucleotide sequence ID" value="XM_029056206.1"/>
</dbReference>
<dbReference type="InterPro" id="IPR050198">
    <property type="entry name" value="Non-receptor_tyrosine_kinases"/>
</dbReference>
<dbReference type="FunFam" id="1.10.510.10:FF:000080">
    <property type="entry name" value="Putative activated CDC42 kinase 1"/>
    <property type="match status" value="1"/>
</dbReference>
<feature type="domain" description="Protein kinase" evidence="13">
    <location>
        <begin position="119"/>
        <end position="387"/>
    </location>
</feature>
<dbReference type="SUPFAM" id="SSF50044">
    <property type="entry name" value="SH3-domain"/>
    <property type="match status" value="1"/>
</dbReference>
<dbReference type="OMA" id="IMMNLEH"/>
<feature type="region of interest" description="Disordered" evidence="12">
    <location>
        <begin position="84"/>
        <end position="110"/>
    </location>
</feature>
<dbReference type="GO" id="GO:0004713">
    <property type="term" value="F:protein tyrosine kinase activity"/>
    <property type="evidence" value="ECO:0000318"/>
    <property type="project" value="GO_Central"/>
</dbReference>
<evidence type="ECO:0000256" key="4">
    <source>
        <dbReference type="ARBA" id="ARBA00022490"/>
    </source>
</evidence>
<accession>A0A6I8NTJ2</accession>
<protein>
    <recommendedName>
        <fullName evidence="2">non-specific protein-tyrosine kinase</fullName>
        <ecNumber evidence="2">2.7.10.2</ecNumber>
    </recommendedName>
</protein>
<evidence type="ECO:0000256" key="8">
    <source>
        <dbReference type="ARBA" id="ARBA00022840"/>
    </source>
</evidence>
<dbReference type="GO" id="GO:0005886">
    <property type="term" value="C:plasma membrane"/>
    <property type="evidence" value="ECO:0000318"/>
    <property type="project" value="GO_Central"/>
</dbReference>
<dbReference type="PANTHER" id="PTHR24418">
    <property type="entry name" value="TYROSINE-PROTEIN KINASE"/>
    <property type="match status" value="1"/>
</dbReference>
<dbReference type="InterPro" id="IPR000719">
    <property type="entry name" value="Prot_kinase_dom"/>
</dbReference>
<dbReference type="KEGG" id="oaa:103167230"/>
<reference evidence="14" key="2">
    <citation type="submission" date="2025-08" db="UniProtKB">
        <authorList>
            <consortium name="Ensembl"/>
        </authorList>
    </citation>
    <scope>IDENTIFICATION</scope>
    <source>
        <strain evidence="14">Glennie</strain>
    </source>
</reference>
<evidence type="ECO:0000256" key="9">
    <source>
        <dbReference type="ARBA" id="ARBA00023137"/>
    </source>
</evidence>